<dbReference type="VEuPathDB" id="MicrosporidiaDB:AAJ76_4300029956"/>
<evidence type="ECO:0008006" key="3">
    <source>
        <dbReference type="Google" id="ProtNLM"/>
    </source>
</evidence>
<dbReference type="OrthoDB" id="10052789at2759"/>
<keyword evidence="2" id="KW-1185">Reference proteome</keyword>
<protein>
    <recommendedName>
        <fullName evidence="3">ISXO2-like transposase domain-containing protein</fullName>
    </recommendedName>
</protein>
<proteinExistence type="predicted"/>
<name>A0A0F9WBA0_9MICR</name>
<sequence>MFLVPVINRTRETLMEVIIWRIRPGPRIFSNKWNAYRVLYYSSIYVHAEVNNWLSFVNLNENDIHTQNVECMRNHAKT</sequence>
<comment type="caution">
    <text evidence="1">The sequence shown here is derived from an EMBL/GenBank/DDBJ whole genome shotgun (WGS) entry which is preliminary data.</text>
</comment>
<evidence type="ECO:0000313" key="1">
    <source>
        <dbReference type="EMBL" id="KKO74836.1"/>
    </source>
</evidence>
<dbReference type="RefSeq" id="XP_024330578.1">
    <property type="nucleotide sequence ID" value="XM_024475636.1"/>
</dbReference>
<gene>
    <name evidence="1" type="ORF">AAJ76_4300029956</name>
</gene>
<organism evidence="1 2">
    <name type="scientific">Vairimorpha ceranae</name>
    <dbReference type="NCBI Taxonomy" id="40302"/>
    <lineage>
        <taxon>Eukaryota</taxon>
        <taxon>Fungi</taxon>
        <taxon>Fungi incertae sedis</taxon>
        <taxon>Microsporidia</taxon>
        <taxon>Nosematidae</taxon>
        <taxon>Vairimorpha</taxon>
    </lineage>
</organism>
<reference evidence="1 2" key="1">
    <citation type="journal article" date="2015" name="Environ. Microbiol.">
        <title>Genome analyses suggest the presence of polyploidy and recent human-driven expansions in eight global populations of the honeybee pathogen Nosema ceranae.</title>
        <authorList>
            <person name="Pelin A."/>
            <person name="Selman M."/>
            <person name="Aris-Brosou S."/>
            <person name="Farinelli L."/>
            <person name="Corradi N."/>
        </authorList>
    </citation>
    <scope>NUCLEOTIDE SEQUENCE [LARGE SCALE GENOMIC DNA]</scope>
    <source>
        <strain evidence="1 2">PA08 1199</strain>
    </source>
</reference>
<accession>A0A0F9WBA0</accession>
<dbReference type="Proteomes" id="UP000034350">
    <property type="component" value="Unassembled WGS sequence"/>
</dbReference>
<dbReference type="AlphaFoldDB" id="A0A0F9WBA0"/>
<evidence type="ECO:0000313" key="2">
    <source>
        <dbReference type="Proteomes" id="UP000034350"/>
    </source>
</evidence>
<dbReference type="EMBL" id="JPQZ01000043">
    <property type="protein sequence ID" value="KKO74836.1"/>
    <property type="molecule type" value="Genomic_DNA"/>
</dbReference>
<dbReference type="GeneID" id="36320583"/>